<dbReference type="Gene3D" id="3.30.70.1230">
    <property type="entry name" value="Nucleotide cyclase"/>
    <property type="match status" value="1"/>
</dbReference>
<dbReference type="SUPFAM" id="SSF55073">
    <property type="entry name" value="Nucleotide cyclase"/>
    <property type="match status" value="1"/>
</dbReference>
<reference evidence="4 5" key="1">
    <citation type="submission" date="2020-02" db="EMBL/GenBank/DDBJ databases">
        <title>The whole genome sequence of CPCC 205119.</title>
        <authorList>
            <person name="Jiang Z."/>
        </authorList>
    </citation>
    <scope>NUCLEOTIDE SEQUENCE [LARGE SCALE GENOMIC DNA]</scope>
    <source>
        <strain evidence="4 5">CPCC 205119</strain>
    </source>
</reference>
<dbReference type="PANTHER" id="PTHR43081:SF1">
    <property type="entry name" value="ADENYLATE CYCLASE, TERMINAL-DIFFERENTIATION SPECIFIC"/>
    <property type="match status" value="1"/>
</dbReference>
<feature type="domain" description="Guanylate cyclase" evidence="3">
    <location>
        <begin position="186"/>
        <end position="294"/>
    </location>
</feature>
<evidence type="ECO:0000259" key="3">
    <source>
        <dbReference type="PROSITE" id="PS50125"/>
    </source>
</evidence>
<evidence type="ECO:0000256" key="1">
    <source>
        <dbReference type="ARBA" id="ARBA00005381"/>
    </source>
</evidence>
<sequence>MSDPVDPRDTLEQLLLGGPRRYTRQDVAALSGVSSERSRRLWRALGFPDVPDDEAAFTDADVAALSTLSRLISSGFVDADAEASIARAMGQSLSRLADWQTDMLAAILAAPRPRDGGDPAGQPGGEPASAPVGDGPEDAAARAAQVAELLVPLMRNVQDHIWRRHLAANVDRLLVPGPGTDVRELSVGFADLVGYTSRSRGMGGRELGRMVEDFESLAADVIARHRGRVVKTVGDGVLFTAEDPVDAAEIALDLPVGWAAEDRPPLRVGLAHGRVLTRLGDVYSPVVNLASRLTSIARPGAVLADQQLARRLRGRTAYRVRPLRRVSVRGYDNLRPWLVRRRSGDDDTVLEDLLDEIARDVLDEPVEAEGDRVAE</sequence>
<dbReference type="RefSeq" id="WP_162393457.1">
    <property type="nucleotide sequence ID" value="NZ_JAABOZ010000009.1"/>
</dbReference>
<dbReference type="SMART" id="SM00044">
    <property type="entry name" value="CYCc"/>
    <property type="match status" value="1"/>
</dbReference>
<protein>
    <submittedName>
        <fullName evidence="4">Adenylate/guanylate cyclase domain-containing protein</fullName>
    </submittedName>
</protein>
<evidence type="ECO:0000313" key="5">
    <source>
        <dbReference type="Proteomes" id="UP000470470"/>
    </source>
</evidence>
<proteinExistence type="inferred from homology"/>
<dbReference type="EMBL" id="JAAGWK010000002">
    <property type="protein sequence ID" value="NEL52448.1"/>
    <property type="molecule type" value="Genomic_DNA"/>
</dbReference>
<gene>
    <name evidence="4" type="ORF">G1H19_00255</name>
</gene>
<dbReference type="Pfam" id="PF00211">
    <property type="entry name" value="Guanylate_cyc"/>
    <property type="match status" value="1"/>
</dbReference>
<organism evidence="4 5">
    <name type="scientific">Goekera deserti</name>
    <dbReference type="NCBI Taxonomy" id="2497753"/>
    <lineage>
        <taxon>Bacteria</taxon>
        <taxon>Bacillati</taxon>
        <taxon>Actinomycetota</taxon>
        <taxon>Actinomycetes</taxon>
        <taxon>Geodermatophilales</taxon>
        <taxon>Geodermatophilaceae</taxon>
        <taxon>Goekera</taxon>
    </lineage>
</organism>
<dbReference type="PANTHER" id="PTHR43081">
    <property type="entry name" value="ADENYLATE CYCLASE, TERMINAL-DIFFERENTIATION SPECIFIC-RELATED"/>
    <property type="match status" value="1"/>
</dbReference>
<dbReference type="GO" id="GO:0004016">
    <property type="term" value="F:adenylate cyclase activity"/>
    <property type="evidence" value="ECO:0007669"/>
    <property type="project" value="UniProtKB-ARBA"/>
</dbReference>
<dbReference type="GO" id="GO:0035556">
    <property type="term" value="P:intracellular signal transduction"/>
    <property type="evidence" value="ECO:0007669"/>
    <property type="project" value="InterPro"/>
</dbReference>
<dbReference type="AlphaFoldDB" id="A0A7K3W7L8"/>
<keyword evidence="5" id="KW-1185">Reference proteome</keyword>
<evidence type="ECO:0000256" key="2">
    <source>
        <dbReference type="SAM" id="MobiDB-lite"/>
    </source>
</evidence>
<dbReference type="Proteomes" id="UP000470470">
    <property type="component" value="Unassembled WGS sequence"/>
</dbReference>
<comment type="similarity">
    <text evidence="1">Belongs to the adenylyl cyclase class-3 family.</text>
</comment>
<dbReference type="PROSITE" id="PS50125">
    <property type="entry name" value="GUANYLATE_CYCLASE_2"/>
    <property type="match status" value="1"/>
</dbReference>
<feature type="region of interest" description="Disordered" evidence="2">
    <location>
        <begin position="111"/>
        <end position="139"/>
    </location>
</feature>
<dbReference type="InterPro" id="IPR001054">
    <property type="entry name" value="A/G_cyclase"/>
</dbReference>
<accession>A0A7K3W7L8</accession>
<dbReference type="InterPro" id="IPR050697">
    <property type="entry name" value="Adenylyl/Guanylyl_Cyclase_3/4"/>
</dbReference>
<dbReference type="CDD" id="cd07302">
    <property type="entry name" value="CHD"/>
    <property type="match status" value="1"/>
</dbReference>
<dbReference type="InterPro" id="IPR029787">
    <property type="entry name" value="Nucleotide_cyclase"/>
</dbReference>
<evidence type="ECO:0000313" key="4">
    <source>
        <dbReference type="EMBL" id="NEL52448.1"/>
    </source>
</evidence>
<dbReference type="GO" id="GO:0009190">
    <property type="term" value="P:cyclic nucleotide biosynthetic process"/>
    <property type="evidence" value="ECO:0007669"/>
    <property type="project" value="InterPro"/>
</dbReference>
<comment type="caution">
    <text evidence="4">The sequence shown here is derived from an EMBL/GenBank/DDBJ whole genome shotgun (WGS) entry which is preliminary data.</text>
</comment>
<name>A0A7K3W7L8_9ACTN</name>